<keyword evidence="5" id="KW-0812">Transmembrane</keyword>
<dbReference type="PANTHER" id="PTHR23220">
    <property type="entry name" value="INTEGRIN ALPHA"/>
    <property type="match status" value="1"/>
</dbReference>
<feature type="transmembrane region" description="Helical" evidence="5">
    <location>
        <begin position="650"/>
        <end position="669"/>
    </location>
</feature>
<evidence type="ECO:0000313" key="7">
    <source>
        <dbReference type="Proteomes" id="UP000324907"/>
    </source>
</evidence>
<protein>
    <recommendedName>
        <fullName evidence="8">FG-GAP repeat-containing protein</fullName>
    </recommendedName>
</protein>
<evidence type="ECO:0008006" key="8">
    <source>
        <dbReference type="Google" id="ProtNLM"/>
    </source>
</evidence>
<comment type="caution">
    <text evidence="6">The sequence shown here is derived from an EMBL/GenBank/DDBJ whole genome shotgun (WGS) entry which is preliminary data.</text>
</comment>
<keyword evidence="5" id="KW-1133">Transmembrane helix</keyword>
<dbReference type="EMBL" id="VLTL01000239">
    <property type="protein sequence ID" value="KAA0149905.1"/>
    <property type="molecule type" value="Genomic_DNA"/>
</dbReference>
<dbReference type="InterPro" id="IPR028994">
    <property type="entry name" value="Integrin_alpha_N"/>
</dbReference>
<dbReference type="PANTHER" id="PTHR23220:SF134">
    <property type="entry name" value="INTEGRIN ALPHA-2 DOMAIN-CONTAINING PROTEIN"/>
    <property type="match status" value="1"/>
</dbReference>
<reference evidence="6 7" key="1">
    <citation type="submission" date="2019-07" db="EMBL/GenBank/DDBJ databases">
        <title>Genomes of Cafeteria roenbergensis.</title>
        <authorList>
            <person name="Fischer M.G."/>
            <person name="Hackl T."/>
            <person name="Roman M."/>
        </authorList>
    </citation>
    <scope>NUCLEOTIDE SEQUENCE [LARGE SCALE GENOMIC DNA]</scope>
    <source>
        <strain evidence="6 7">RCC970-E3</strain>
    </source>
</reference>
<evidence type="ECO:0000256" key="1">
    <source>
        <dbReference type="ARBA" id="ARBA00022729"/>
    </source>
</evidence>
<organism evidence="6 7">
    <name type="scientific">Cafeteria roenbergensis</name>
    <name type="common">Marine flagellate</name>
    <dbReference type="NCBI Taxonomy" id="33653"/>
    <lineage>
        <taxon>Eukaryota</taxon>
        <taxon>Sar</taxon>
        <taxon>Stramenopiles</taxon>
        <taxon>Bigyra</taxon>
        <taxon>Opalozoa</taxon>
        <taxon>Bicosoecida</taxon>
        <taxon>Cafeteriaceae</taxon>
        <taxon>Cafeteria</taxon>
    </lineage>
</organism>
<keyword evidence="2" id="KW-0677">Repeat</keyword>
<dbReference type="AlphaFoldDB" id="A0A5A8CAG5"/>
<accession>A0A5A8CAG5</accession>
<dbReference type="SMART" id="SM00191">
    <property type="entry name" value="Int_alpha"/>
    <property type="match status" value="4"/>
</dbReference>
<keyword evidence="1" id="KW-0732">Signal</keyword>
<keyword evidence="5" id="KW-0472">Membrane</keyword>
<dbReference type="GO" id="GO:0005178">
    <property type="term" value="F:integrin binding"/>
    <property type="evidence" value="ECO:0007669"/>
    <property type="project" value="TreeGrafter"/>
</dbReference>
<evidence type="ECO:0000256" key="3">
    <source>
        <dbReference type="ARBA" id="ARBA00023180"/>
    </source>
</evidence>
<gene>
    <name evidence="6" type="ORF">FNF28_07315</name>
</gene>
<evidence type="ECO:0000313" key="6">
    <source>
        <dbReference type="EMBL" id="KAA0149905.1"/>
    </source>
</evidence>
<dbReference type="InterPro" id="IPR013517">
    <property type="entry name" value="FG-GAP"/>
</dbReference>
<dbReference type="Gene3D" id="2.130.10.130">
    <property type="entry name" value="Integrin alpha, N-terminal"/>
    <property type="match status" value="1"/>
</dbReference>
<dbReference type="GO" id="GO:0098609">
    <property type="term" value="P:cell-cell adhesion"/>
    <property type="evidence" value="ECO:0007669"/>
    <property type="project" value="TreeGrafter"/>
</dbReference>
<dbReference type="Proteomes" id="UP000324907">
    <property type="component" value="Unassembled WGS sequence"/>
</dbReference>
<dbReference type="GO" id="GO:0008305">
    <property type="term" value="C:integrin complex"/>
    <property type="evidence" value="ECO:0007669"/>
    <property type="project" value="TreeGrafter"/>
</dbReference>
<feature type="repeat" description="FG-GAP" evidence="4">
    <location>
        <begin position="967"/>
        <end position="1031"/>
    </location>
</feature>
<evidence type="ECO:0000256" key="5">
    <source>
        <dbReference type="SAM" id="Phobius"/>
    </source>
</evidence>
<feature type="repeat" description="FG-GAP" evidence="4">
    <location>
        <begin position="699"/>
        <end position="763"/>
    </location>
</feature>
<feature type="transmembrane region" description="Helical" evidence="5">
    <location>
        <begin position="428"/>
        <end position="448"/>
    </location>
</feature>
<dbReference type="InterPro" id="IPR013519">
    <property type="entry name" value="Int_alpha_beta-p"/>
</dbReference>
<name>A0A5A8CAG5_CAFRO</name>
<feature type="transmembrane region" description="Helical" evidence="5">
    <location>
        <begin position="619"/>
        <end position="638"/>
    </location>
</feature>
<dbReference type="GO" id="GO:0007229">
    <property type="term" value="P:integrin-mediated signaling pathway"/>
    <property type="evidence" value="ECO:0007669"/>
    <property type="project" value="TreeGrafter"/>
</dbReference>
<dbReference type="Pfam" id="PF01839">
    <property type="entry name" value="FG-GAP"/>
    <property type="match status" value="1"/>
</dbReference>
<dbReference type="GO" id="GO:0007160">
    <property type="term" value="P:cell-matrix adhesion"/>
    <property type="evidence" value="ECO:0007669"/>
    <property type="project" value="TreeGrafter"/>
</dbReference>
<evidence type="ECO:0000256" key="2">
    <source>
        <dbReference type="ARBA" id="ARBA00022737"/>
    </source>
</evidence>
<evidence type="ECO:0000256" key="4">
    <source>
        <dbReference type="PROSITE-ProRule" id="PRU00803"/>
    </source>
</evidence>
<keyword evidence="3" id="KW-0325">Glycoprotein</keyword>
<proteinExistence type="predicted"/>
<dbReference type="SUPFAM" id="SSF69318">
    <property type="entry name" value="Integrin alpha N-terminal domain"/>
    <property type="match status" value="2"/>
</dbReference>
<dbReference type="GO" id="GO:0033627">
    <property type="term" value="P:cell adhesion mediated by integrin"/>
    <property type="evidence" value="ECO:0007669"/>
    <property type="project" value="TreeGrafter"/>
</dbReference>
<dbReference type="PROSITE" id="PS51470">
    <property type="entry name" value="FG_GAP"/>
    <property type="match status" value="2"/>
</dbReference>
<dbReference type="GO" id="GO:0009897">
    <property type="term" value="C:external side of plasma membrane"/>
    <property type="evidence" value="ECO:0007669"/>
    <property type="project" value="TreeGrafter"/>
</dbReference>
<sequence>MASRADSGTSDNQLASAASSVREALSGDVGAVDDAAASLAMDTLEALSAASVAGSGGQNETTGVMPSELTTHVCRAISDLVASGAARSASEGASAALTGTTGRRLAGAASAGDLQSAASRAWEAARMAFRAKRLLAPAALLGYVSAGGAYADDVVAVGGTAVSGTGAGLAESAGSGVAAQAASGGGTLVTTTWSRGRSPFAAAAAAARLQAMADAAASAAAAAGTSALPAANASLVGGSGTGELTTAVAVSAASAVGSVTEVTMLVPAGGAAQAAFESGSGGSMLDLDSACLARGGANGSLAATYGVPATEAAGAGDPAAASPAMAWPRPHVRCLREPLLLRLPLPAGVTAADFVPRWWSEETGSWATGGVVVLSVDEASRTAVVATTHLTGFAATAEAVLAQARLPSLSRDVGRLRNYLRPENATPALVLGGIVLLFAVAWLVAWRYDQADRSRARFMAARRALVLAYGFTDVPVQERAKGFLRLRDIRRSEELMLRRKLRRQREQMLAEGRVAPDGMVAAHFEQPARGGRRIMPSSSHESGSEALMHRSLEAASKGAAGRSPAAASERPGMAGSSAMAQYSRWVCQLFMMKLRSDHPLSFCTAPPEALVVFTRTQRVLVLCVLWVLSMAVAAVFFGSRPQSIEIRAGVVLLSVLCMLPATFLLPFVFKRVASMRSTTWQAGTRVPAMQEWFSVESDSGDAALSSVPGSSAFGTSVAFAGDLDSDGVDDFLVGAPKRSFSSPTVSNGGTVFVCYMASGGGVREVEELAFAEGDASLGGGSFGSSIAVVSGWGLESPLLFLTGGTGSSGGGLGLVSAPTAASAALSWRIAPGSAAWPGGSVSGNVMLGQAVAFLSPTWHPSEGGVVAVGAPKLGWGSVLVCRLAANGTISGGVRLSTATEGLESVVDSSMAFGAAIASQHNHGVFLLMVGAPDFDRPGLLNQDGAVVLISLNATTLGVITARRFDTSLPKLSPFGQDLSGFGSSVEWLGRWGTWGSERSVAVGAPNTDRGALSYDRGAVFILIMDYEGQLESVFELDDTKLGSGGYLPVNSYAGMGLATGTGGKLAVGASGLGTKGGLVDLSLNLVVQGTWPSASPSVTSSPTSTVP</sequence>